<dbReference type="PANTHER" id="PTHR46696">
    <property type="entry name" value="P450, PUTATIVE (EUROFUNG)-RELATED"/>
    <property type="match status" value="1"/>
</dbReference>
<dbReference type="Gene3D" id="1.10.630.10">
    <property type="entry name" value="Cytochrome P450"/>
    <property type="match status" value="1"/>
</dbReference>
<evidence type="ECO:0000313" key="4">
    <source>
        <dbReference type="Proteomes" id="UP000481109"/>
    </source>
</evidence>
<comment type="cofactor">
    <cofactor evidence="2">
        <name>heme</name>
        <dbReference type="ChEBI" id="CHEBI:30413"/>
    </cofactor>
</comment>
<accession>A0A6G4XB39</accession>
<dbReference type="EMBL" id="JAAKZW010000002">
    <property type="protein sequence ID" value="NGO74372.1"/>
    <property type="molecule type" value="Genomic_DNA"/>
</dbReference>
<dbReference type="Proteomes" id="UP000481109">
    <property type="component" value="Unassembled WGS sequence"/>
</dbReference>
<evidence type="ECO:0000313" key="3">
    <source>
        <dbReference type="EMBL" id="NGO74372.1"/>
    </source>
</evidence>
<keyword evidence="2" id="KW-0349">Heme</keyword>
<gene>
    <name evidence="3" type="ORF">G6045_01545</name>
</gene>
<dbReference type="AlphaFoldDB" id="A0A6G4XB39"/>
<dbReference type="SUPFAM" id="SSF48264">
    <property type="entry name" value="Cytochrome P450"/>
    <property type="match status" value="1"/>
</dbReference>
<dbReference type="PANTHER" id="PTHR46696:SF1">
    <property type="entry name" value="CYTOCHROME P450 YJIB-RELATED"/>
    <property type="match status" value="1"/>
</dbReference>
<organism evidence="3 4">
    <name type="scientific">Streptomyces mesophilus</name>
    <dbReference type="NCBI Taxonomy" id="1775132"/>
    <lineage>
        <taxon>Bacteria</taxon>
        <taxon>Bacillati</taxon>
        <taxon>Actinomycetota</taxon>
        <taxon>Actinomycetes</taxon>
        <taxon>Kitasatosporales</taxon>
        <taxon>Streptomycetaceae</taxon>
        <taxon>Streptomyces</taxon>
    </lineage>
</organism>
<dbReference type="CDD" id="cd11067">
    <property type="entry name" value="CYP152"/>
    <property type="match status" value="1"/>
</dbReference>
<keyword evidence="2" id="KW-0479">Metal-binding</keyword>
<dbReference type="InterPro" id="IPR001128">
    <property type="entry name" value="Cyt_P450"/>
</dbReference>
<dbReference type="RefSeq" id="WP_165329885.1">
    <property type="nucleotide sequence ID" value="NZ_JAAKZW010000002.1"/>
</dbReference>
<dbReference type="GO" id="GO:0004497">
    <property type="term" value="F:monooxygenase activity"/>
    <property type="evidence" value="ECO:0007669"/>
    <property type="project" value="InterPro"/>
</dbReference>
<keyword evidence="2" id="KW-0408">Iron</keyword>
<protein>
    <submittedName>
        <fullName evidence="3">Cytochrome P450</fullName>
    </submittedName>
</protein>
<dbReference type="InterPro" id="IPR036396">
    <property type="entry name" value="Cyt_P450_sf"/>
</dbReference>
<name>A0A6G4XB39_9ACTN</name>
<dbReference type="PRINTS" id="PR00463">
    <property type="entry name" value="EP450I"/>
</dbReference>
<dbReference type="GO" id="GO:0020037">
    <property type="term" value="F:heme binding"/>
    <property type="evidence" value="ECO:0007669"/>
    <property type="project" value="InterPro"/>
</dbReference>
<comment type="similarity">
    <text evidence="1">Belongs to the cytochrome P450 family.</text>
</comment>
<comment type="caution">
    <text evidence="3">The sequence shown here is derived from an EMBL/GenBank/DDBJ whole genome shotgun (WGS) entry which is preliminary data.</text>
</comment>
<feature type="binding site" description="axial binding residue" evidence="2">
    <location>
        <position position="361"/>
    </location>
    <ligand>
        <name>heme</name>
        <dbReference type="ChEBI" id="CHEBI:30413"/>
    </ligand>
    <ligandPart>
        <name>Fe</name>
        <dbReference type="ChEBI" id="CHEBI:18248"/>
    </ligandPart>
</feature>
<sequence length="425" mass="47239">MNALRRLKSDATLPLLADGYRWLPAQWERTTAPVVRTRLLGRPAVALRGPDAVRFFYEEPRIARSDALPEPVLSTLFGHGAVHTLDGRAHQVRKTLFMDLLKDPGRIDALAEAVGTIWDETVGWWADGRRVVLFDEVSRILTRAVCGWAGLPLDAARVEPVARDLVAMVDGFAAVGPRHVRARRARSRAEKGLMRLIAQIRTGERKVPDGSVVDLVVHHRDADDQLIDAHTAAVELLNVIRPTVAVCWFVAFAAHALHQDPDQRQKILDEDGYARAFTHEVRRFYPFAPFVAGVATEELFHQGEPIEEGSLVLLDLYGQNHDEELWPHPYDFDPGRFVNRPPQRDVLVPQGGGEAASGHRCPGEDITVRLLEVLTLRLARLAYAVPTQDLRIDLGRMPTRPRSGFVLTRSSEVSPASTAAPSQEG</sequence>
<evidence type="ECO:0000256" key="2">
    <source>
        <dbReference type="PIRSR" id="PIRSR602401-1"/>
    </source>
</evidence>
<dbReference type="GO" id="GO:0005506">
    <property type="term" value="F:iron ion binding"/>
    <property type="evidence" value="ECO:0007669"/>
    <property type="project" value="InterPro"/>
</dbReference>
<keyword evidence="4" id="KW-1185">Reference proteome</keyword>
<dbReference type="Pfam" id="PF00067">
    <property type="entry name" value="p450"/>
    <property type="match status" value="1"/>
</dbReference>
<dbReference type="GO" id="GO:0016705">
    <property type="term" value="F:oxidoreductase activity, acting on paired donors, with incorporation or reduction of molecular oxygen"/>
    <property type="evidence" value="ECO:0007669"/>
    <property type="project" value="InterPro"/>
</dbReference>
<reference evidence="3 4" key="1">
    <citation type="submission" date="2020-02" db="EMBL/GenBank/DDBJ databases">
        <title>Whole-genome analyses of novel actinobacteria.</title>
        <authorList>
            <person name="Sahin N."/>
            <person name="Tokatli A."/>
        </authorList>
    </citation>
    <scope>NUCLEOTIDE SEQUENCE [LARGE SCALE GENOMIC DNA]</scope>
    <source>
        <strain evidence="3 4">YC504</strain>
    </source>
</reference>
<proteinExistence type="inferred from homology"/>
<dbReference type="InterPro" id="IPR002401">
    <property type="entry name" value="Cyt_P450_E_grp-I"/>
</dbReference>
<evidence type="ECO:0000256" key="1">
    <source>
        <dbReference type="ARBA" id="ARBA00010617"/>
    </source>
</evidence>